<dbReference type="STRING" id="877455.Metbo_1878"/>
<gene>
    <name evidence="1" type="ordered locus">Metbo_1878</name>
</gene>
<accession>F0TAM7</accession>
<reference evidence="1 2" key="2">
    <citation type="journal article" date="2014" name="Int. J. Syst. Evol. Microbiol.">
        <title>Methanobacterium paludis sp. nov. and a novel strain of Methanobacterium lacus isolated from northern peatlands.</title>
        <authorList>
            <person name="Cadillo-Quiroz H."/>
            <person name="Brauer S.L."/>
            <person name="Goodson N."/>
            <person name="Yavitt J.B."/>
            <person name="Zinder S.H."/>
        </authorList>
    </citation>
    <scope>NUCLEOTIDE SEQUENCE [LARGE SCALE GENOMIC DNA]</scope>
    <source>
        <strain evidence="1 2">AL-21</strain>
    </source>
</reference>
<dbReference type="OrthoDB" id="23478at2157"/>
<evidence type="ECO:0000313" key="1">
    <source>
        <dbReference type="EMBL" id="ADZ10099.1"/>
    </source>
</evidence>
<dbReference type="KEGG" id="mel:Metbo_1878"/>
<sequence>MLLEEKARQIIENECDDYFLGFGDLQNTDDPMIQGYNTLFNEYPTSISIGITLPFYNEYSTNPEIYNRTNCQLKTITMKICDLLEDEGYNSFSFPKTNDTNESYLSLHVIAANHANLGEIGENGLLTTPEVGSGVNWGTILTDAPLKISTN</sequence>
<dbReference type="EMBL" id="CP002551">
    <property type="protein sequence ID" value="ADZ10099.1"/>
    <property type="molecule type" value="Genomic_DNA"/>
</dbReference>
<reference evidence="2" key="1">
    <citation type="submission" date="2011-02" db="EMBL/GenBank/DDBJ databases">
        <title>Complete sequence of Methanobacterium sp. AL-21.</title>
        <authorList>
            <consortium name="US DOE Joint Genome Institute"/>
            <person name="Lucas S."/>
            <person name="Copeland A."/>
            <person name="Lapidus A."/>
            <person name="Cheng J.-F."/>
            <person name="Goodwin L."/>
            <person name="Pitluck S."/>
            <person name="Chertkov O."/>
            <person name="Detter J.C."/>
            <person name="Han C."/>
            <person name="Tapia R."/>
            <person name="Land M."/>
            <person name="Hauser L."/>
            <person name="Kyrpides N."/>
            <person name="Ivanova N."/>
            <person name="Mikhailova N."/>
            <person name="Pagani I."/>
            <person name="Cadillo-Quiroz H."/>
            <person name="Imachi H."/>
            <person name="Zinder S."/>
            <person name="Liu W."/>
            <person name="Woyke T."/>
        </authorList>
    </citation>
    <scope>NUCLEOTIDE SEQUENCE [LARGE SCALE GENOMIC DNA]</scope>
    <source>
        <strain evidence="2">AL-21</strain>
    </source>
</reference>
<keyword evidence="2" id="KW-1185">Reference proteome</keyword>
<dbReference type="Proteomes" id="UP000007490">
    <property type="component" value="Chromosome"/>
</dbReference>
<dbReference type="PANTHER" id="PTHR42827:SF1">
    <property type="entry name" value="IRON-SULFUR CLUSTER-BINDING PROTEIN"/>
    <property type="match status" value="1"/>
</dbReference>
<dbReference type="HOGENOM" id="CLU_1727258_0_0_2"/>
<evidence type="ECO:0000313" key="2">
    <source>
        <dbReference type="Proteomes" id="UP000007490"/>
    </source>
</evidence>
<proteinExistence type="predicted"/>
<name>F0TAM7_METLA</name>
<protein>
    <submittedName>
        <fullName evidence="1">4Fe-4S ferredoxin, iron-sulfur binding protein</fullName>
    </submittedName>
</protein>
<dbReference type="GeneID" id="10278336"/>
<dbReference type="PANTHER" id="PTHR42827">
    <property type="entry name" value="IRON-SULFUR CLUSTER-BINDING PROTEIN-RELATED"/>
    <property type="match status" value="1"/>
</dbReference>
<dbReference type="AlphaFoldDB" id="F0TAM7"/>
<dbReference type="RefSeq" id="WP_013645450.1">
    <property type="nucleotide sequence ID" value="NC_015216.1"/>
</dbReference>
<organism evidence="1 2">
    <name type="scientific">Methanobacterium lacus (strain AL-21)</name>
    <dbReference type="NCBI Taxonomy" id="877455"/>
    <lineage>
        <taxon>Archaea</taxon>
        <taxon>Methanobacteriati</taxon>
        <taxon>Methanobacteriota</taxon>
        <taxon>Methanomada group</taxon>
        <taxon>Methanobacteria</taxon>
        <taxon>Methanobacteriales</taxon>
        <taxon>Methanobacteriaceae</taxon>
        <taxon>Methanobacterium</taxon>
    </lineage>
</organism>
<dbReference type="eggNOG" id="arCOG02740">
    <property type="taxonomic scope" value="Archaea"/>
</dbReference>